<dbReference type="OrthoDB" id="2959414at2"/>
<evidence type="ECO:0000256" key="1">
    <source>
        <dbReference type="ARBA" id="ARBA00023125"/>
    </source>
</evidence>
<dbReference type="GO" id="GO:0003700">
    <property type="term" value="F:DNA-binding transcription factor activity"/>
    <property type="evidence" value="ECO:0007669"/>
    <property type="project" value="TreeGrafter"/>
</dbReference>
<keyword evidence="1" id="KW-0238">DNA-binding</keyword>
<evidence type="ECO:0000259" key="2">
    <source>
        <dbReference type="PROSITE" id="PS50943"/>
    </source>
</evidence>
<keyword evidence="4" id="KW-1185">Reference proteome</keyword>
<evidence type="ECO:0000313" key="3">
    <source>
        <dbReference type="EMBL" id="ALR23088.1"/>
    </source>
</evidence>
<dbReference type="PANTHER" id="PTHR46797">
    <property type="entry name" value="HTH-TYPE TRANSCRIPTIONAL REGULATOR"/>
    <property type="match status" value="1"/>
</dbReference>
<dbReference type="SMART" id="SM00530">
    <property type="entry name" value="HTH_XRE"/>
    <property type="match status" value="1"/>
</dbReference>
<proteinExistence type="predicted"/>
<dbReference type="InterPro" id="IPR050807">
    <property type="entry name" value="TransReg_Diox_bact_type"/>
</dbReference>
<dbReference type="CDD" id="cd00093">
    <property type="entry name" value="HTH_XRE"/>
    <property type="match status" value="1"/>
</dbReference>
<gene>
    <name evidence="3" type="ORF">ATN00_21605</name>
</gene>
<dbReference type="InterPro" id="IPR001387">
    <property type="entry name" value="Cro/C1-type_HTH"/>
</dbReference>
<name>A0A0S3F629_9SPHN</name>
<dbReference type="SUPFAM" id="SSF47413">
    <property type="entry name" value="lambda repressor-like DNA-binding domains"/>
    <property type="match status" value="1"/>
</dbReference>
<dbReference type="Proteomes" id="UP000056968">
    <property type="component" value="Plasmid pDE2"/>
</dbReference>
<dbReference type="AlphaFoldDB" id="A0A0S3F629"/>
<dbReference type="GO" id="GO:0005829">
    <property type="term" value="C:cytosol"/>
    <property type="evidence" value="ECO:0007669"/>
    <property type="project" value="TreeGrafter"/>
</dbReference>
<accession>A0A0S3F629</accession>
<dbReference type="PROSITE" id="PS50943">
    <property type="entry name" value="HTH_CROC1"/>
    <property type="match status" value="1"/>
</dbReference>
<evidence type="ECO:0000313" key="4">
    <source>
        <dbReference type="Proteomes" id="UP000056968"/>
    </source>
</evidence>
<organism evidence="3 4">
    <name type="scientific">Sphingobium baderi</name>
    <dbReference type="NCBI Taxonomy" id="1332080"/>
    <lineage>
        <taxon>Bacteria</taxon>
        <taxon>Pseudomonadati</taxon>
        <taxon>Pseudomonadota</taxon>
        <taxon>Alphaproteobacteria</taxon>
        <taxon>Sphingomonadales</taxon>
        <taxon>Sphingomonadaceae</taxon>
        <taxon>Sphingobium</taxon>
    </lineage>
</organism>
<feature type="domain" description="HTH cro/C1-type" evidence="2">
    <location>
        <begin position="22"/>
        <end position="77"/>
    </location>
</feature>
<geneLocation type="plasmid" evidence="3 4">
    <name>pDE2</name>
</geneLocation>
<dbReference type="EMBL" id="CP013266">
    <property type="protein sequence ID" value="ALR23088.1"/>
    <property type="molecule type" value="Genomic_DNA"/>
</dbReference>
<dbReference type="PANTHER" id="PTHR46797:SF1">
    <property type="entry name" value="METHYLPHOSPHONATE SYNTHASE"/>
    <property type="match status" value="1"/>
</dbReference>
<sequence>MPKYLQLEEVGTPAAQLFGKRLKERRLSLGYTQAQLFEQTGITAAYISFIERGRANPTLDMMVKLAEAVGAEAWDMIRPCDEESAKNPPK</sequence>
<dbReference type="InterPro" id="IPR010982">
    <property type="entry name" value="Lambda_DNA-bd_dom_sf"/>
</dbReference>
<protein>
    <submittedName>
        <fullName evidence="3">XRE family transcriptional regulator</fullName>
    </submittedName>
</protein>
<dbReference type="RefSeq" id="WP_017980866.1">
    <property type="nucleotide sequence ID" value="NZ_CP013266.1"/>
</dbReference>
<keyword evidence="3" id="KW-0614">Plasmid</keyword>
<reference evidence="3 4" key="1">
    <citation type="submission" date="2015-11" db="EMBL/GenBank/DDBJ databases">
        <title>A Two-component Flavoprotein Monooxygenase System MeaXY Responsible for para-Hydroxylation of 2-Methyl-6-ethylaniline and 2,6-Diethylaniline in Sphingobium baderi DE-13.</title>
        <authorList>
            <person name="Cheng M."/>
            <person name="Meng Q."/>
            <person name="Yang Y."/>
            <person name="Chu C."/>
            <person name="Yan X."/>
            <person name="He J."/>
            <person name="Li S."/>
        </authorList>
    </citation>
    <scope>NUCLEOTIDE SEQUENCE [LARGE SCALE GENOMIC DNA]</scope>
    <source>
        <strain evidence="3 4">DE-13</strain>
        <plasmid evidence="4">Plasmid pDE2</plasmid>
    </source>
</reference>
<dbReference type="GO" id="GO:0003677">
    <property type="term" value="F:DNA binding"/>
    <property type="evidence" value="ECO:0007669"/>
    <property type="project" value="UniProtKB-KW"/>
</dbReference>
<dbReference type="Pfam" id="PF01381">
    <property type="entry name" value="HTH_3"/>
    <property type="match status" value="1"/>
</dbReference>
<dbReference type="KEGG" id="sbd:ATN00_21605"/>
<dbReference type="Gene3D" id="1.10.260.40">
    <property type="entry name" value="lambda repressor-like DNA-binding domains"/>
    <property type="match status" value="1"/>
</dbReference>